<evidence type="ECO:0000313" key="3">
    <source>
        <dbReference type="Proteomes" id="UP001058602"/>
    </source>
</evidence>
<proteinExistence type="predicted"/>
<evidence type="ECO:0000313" key="2">
    <source>
        <dbReference type="EMBL" id="UUM32879.1"/>
    </source>
</evidence>
<sequence>MEINIEDYLARFSNKDVFYIPNPGNAGDSIIAEGTIQKCNQLGVNLRFVDRHRHPLHDQIVFYGGGGNIAKSNFSVRFIRRIHNNVKKLVILPHTIHSVDALLNELGENVDIICREKVSYLYLMNSKTKANVYLAKDMALHMDTNIAMQYKAGWVDKISVVGCYVLCKLRLSDKQAPTFKGLLGLFRAPIENQDDRKILNAFRTDGEKTKLDLPDDNIDISEVFALGTETEVMIKEGGARFLKYINQFEVINTNRLHVAISATLIGKSVNFYPNNYYKCQAVYEYSLKQFSNLTWHDQEAKSA</sequence>
<dbReference type="Proteomes" id="UP001058602">
    <property type="component" value="Chromosome 2"/>
</dbReference>
<dbReference type="EMBL" id="CP102097">
    <property type="protein sequence ID" value="UUM32879.1"/>
    <property type="molecule type" value="Genomic_DNA"/>
</dbReference>
<feature type="domain" description="Polysaccharide pyruvyl transferase" evidence="1">
    <location>
        <begin position="25"/>
        <end position="269"/>
    </location>
</feature>
<name>A0ABY5LLB0_9VIBR</name>
<dbReference type="GO" id="GO:0016740">
    <property type="term" value="F:transferase activity"/>
    <property type="evidence" value="ECO:0007669"/>
    <property type="project" value="UniProtKB-KW"/>
</dbReference>
<reference evidence="2" key="1">
    <citation type="submission" date="2022-07" db="EMBL/GenBank/DDBJ databases">
        <title>Complete genome of Vibrio japonicus strain JCM 31412T and phylogenomic assessment of the Nereis clade of the genus Vibrio.</title>
        <authorList>
            <person name="Shlafstein M.D."/>
            <person name="Emsley S.A."/>
            <person name="Ushijima B."/>
            <person name="Videau P."/>
            <person name="Saw J.H."/>
        </authorList>
    </citation>
    <scope>NUCLEOTIDE SEQUENCE</scope>
    <source>
        <strain evidence="2">JCM 31412</strain>
    </source>
</reference>
<dbReference type="InterPro" id="IPR007345">
    <property type="entry name" value="Polysacch_pyruvyl_Trfase"/>
</dbReference>
<evidence type="ECO:0000259" key="1">
    <source>
        <dbReference type="Pfam" id="PF04230"/>
    </source>
</evidence>
<keyword evidence="3" id="KW-1185">Reference proteome</keyword>
<dbReference type="Pfam" id="PF04230">
    <property type="entry name" value="PS_pyruv_trans"/>
    <property type="match status" value="1"/>
</dbReference>
<accession>A0ABY5LLB0</accession>
<gene>
    <name evidence="2" type="ORF">NP165_15065</name>
</gene>
<dbReference type="RefSeq" id="WP_257086580.1">
    <property type="nucleotide sequence ID" value="NZ_CP102097.1"/>
</dbReference>
<organism evidence="2 3">
    <name type="scientific">Vibrio japonicus</name>
    <dbReference type="NCBI Taxonomy" id="1824638"/>
    <lineage>
        <taxon>Bacteria</taxon>
        <taxon>Pseudomonadati</taxon>
        <taxon>Pseudomonadota</taxon>
        <taxon>Gammaproteobacteria</taxon>
        <taxon>Vibrionales</taxon>
        <taxon>Vibrionaceae</taxon>
        <taxon>Vibrio</taxon>
    </lineage>
</organism>
<protein>
    <submittedName>
        <fullName evidence="2">Polysaccharide pyruvyl transferase family protein</fullName>
    </submittedName>
</protein>
<keyword evidence="2" id="KW-0808">Transferase</keyword>